<reference key="1">
    <citation type="submission" date="2007-01" db="EMBL/GenBank/DDBJ databases">
        <title>The Genome Sequence of Puccinia graminis f. sp. tritici Strain CRL 75-36-700-3.</title>
        <authorList>
            <consortium name="The Broad Institute Genome Sequencing Platform"/>
            <person name="Birren B."/>
            <person name="Lander E."/>
            <person name="Galagan J."/>
            <person name="Nusbaum C."/>
            <person name="Devon K."/>
            <person name="Cuomo C."/>
            <person name="Jaffe D."/>
            <person name="Butler J."/>
            <person name="Alvarez P."/>
            <person name="Gnerre S."/>
            <person name="Grabherr M."/>
            <person name="Mauceli E."/>
            <person name="Brockman W."/>
            <person name="Young S."/>
            <person name="LaButti K."/>
            <person name="Sykes S."/>
            <person name="DeCaprio D."/>
            <person name="Crawford M."/>
            <person name="Koehrsen M."/>
            <person name="Engels R."/>
            <person name="Montgomery P."/>
            <person name="Pearson M."/>
            <person name="Howarth C."/>
            <person name="Larson L."/>
            <person name="White J."/>
            <person name="Zeng Q."/>
            <person name="Kodira C."/>
            <person name="Yandava C."/>
            <person name="Alvarado L."/>
            <person name="O'Leary S."/>
            <person name="Szabo L."/>
            <person name="Dean R."/>
            <person name="Schein J."/>
        </authorList>
    </citation>
    <scope>NUCLEOTIDE SEQUENCE</scope>
    <source>
        <strain>CRL 75-36-700-3</strain>
    </source>
</reference>
<organism evidence="2 3">
    <name type="scientific">Puccinia graminis f. sp. tritici (strain CRL 75-36-700-3 / race SCCL)</name>
    <name type="common">Black stem rust fungus</name>
    <dbReference type="NCBI Taxonomy" id="418459"/>
    <lineage>
        <taxon>Eukaryota</taxon>
        <taxon>Fungi</taxon>
        <taxon>Dikarya</taxon>
        <taxon>Basidiomycota</taxon>
        <taxon>Pucciniomycotina</taxon>
        <taxon>Pucciniomycetes</taxon>
        <taxon>Pucciniales</taxon>
        <taxon>Pucciniaceae</taxon>
        <taxon>Puccinia</taxon>
    </lineage>
</organism>
<name>E3L6V6_PUCGT</name>
<dbReference type="RefSeq" id="XP_003336700.1">
    <property type="nucleotide sequence ID" value="XM_003336652.1"/>
</dbReference>
<dbReference type="InParanoid" id="E3L6V6"/>
<dbReference type="HOGENOM" id="CLU_2172279_0_0_1"/>
<sequence length="110" mass="12038">MAIATCSFVMSVDWFMNVNGRPSVMPSAERRRGCIMYDLVVAVAAALILFFGTIKLCAGELINCDRDPKACEERGGSRSHNPYCPGLPPNMQARCCENGRSLIYFGGPRS</sequence>
<proteinExistence type="predicted"/>
<protein>
    <submittedName>
        <fullName evidence="2">Uncharacterized protein</fullName>
    </submittedName>
</protein>
<dbReference type="Proteomes" id="UP000008783">
    <property type="component" value="Unassembled WGS sequence"/>
</dbReference>
<gene>
    <name evidence="2" type="ORF">PGTG_18496</name>
</gene>
<feature type="transmembrane region" description="Helical" evidence="1">
    <location>
        <begin position="35"/>
        <end position="54"/>
    </location>
</feature>
<evidence type="ECO:0000256" key="1">
    <source>
        <dbReference type="SAM" id="Phobius"/>
    </source>
</evidence>
<dbReference type="EMBL" id="DS178361">
    <property type="protein sequence ID" value="EFP92281.1"/>
    <property type="molecule type" value="Genomic_DNA"/>
</dbReference>
<evidence type="ECO:0000313" key="2">
    <source>
        <dbReference type="EMBL" id="EFP92281.1"/>
    </source>
</evidence>
<accession>E3L6V6</accession>
<dbReference type="VEuPathDB" id="FungiDB:PGTG_18496"/>
<keyword evidence="1" id="KW-0812">Transmembrane</keyword>
<dbReference type="GeneID" id="10537775"/>
<keyword evidence="3" id="KW-1185">Reference proteome</keyword>
<evidence type="ECO:0000313" key="3">
    <source>
        <dbReference type="Proteomes" id="UP000008783"/>
    </source>
</evidence>
<keyword evidence="1" id="KW-1133">Transmembrane helix</keyword>
<keyword evidence="1" id="KW-0472">Membrane</keyword>
<dbReference type="KEGG" id="pgr:PGTG_18496"/>
<reference evidence="3" key="2">
    <citation type="journal article" date="2011" name="Proc. Natl. Acad. Sci. U.S.A.">
        <title>Obligate biotrophy features unraveled by the genomic analysis of rust fungi.</title>
        <authorList>
            <person name="Duplessis S."/>
            <person name="Cuomo C.A."/>
            <person name="Lin Y.-C."/>
            <person name="Aerts A."/>
            <person name="Tisserant E."/>
            <person name="Veneault-Fourrey C."/>
            <person name="Joly D.L."/>
            <person name="Hacquard S."/>
            <person name="Amselem J."/>
            <person name="Cantarel B.L."/>
            <person name="Chiu R."/>
            <person name="Coutinho P.M."/>
            <person name="Feau N."/>
            <person name="Field M."/>
            <person name="Frey P."/>
            <person name="Gelhaye E."/>
            <person name="Goldberg J."/>
            <person name="Grabherr M.G."/>
            <person name="Kodira C.D."/>
            <person name="Kohler A."/>
            <person name="Kuees U."/>
            <person name="Lindquist E.A."/>
            <person name="Lucas S.M."/>
            <person name="Mago R."/>
            <person name="Mauceli E."/>
            <person name="Morin E."/>
            <person name="Murat C."/>
            <person name="Pangilinan J.L."/>
            <person name="Park R."/>
            <person name="Pearson M."/>
            <person name="Quesneville H."/>
            <person name="Rouhier N."/>
            <person name="Sakthikumar S."/>
            <person name="Salamov A.A."/>
            <person name="Schmutz J."/>
            <person name="Selles B."/>
            <person name="Shapiro H."/>
            <person name="Tanguay P."/>
            <person name="Tuskan G.A."/>
            <person name="Henrissat B."/>
            <person name="Van de Peer Y."/>
            <person name="Rouze P."/>
            <person name="Ellis J.G."/>
            <person name="Dodds P.N."/>
            <person name="Schein J.E."/>
            <person name="Zhong S."/>
            <person name="Hamelin R.C."/>
            <person name="Grigoriev I.V."/>
            <person name="Szabo L.J."/>
            <person name="Martin F."/>
        </authorList>
    </citation>
    <scope>NUCLEOTIDE SEQUENCE [LARGE SCALE GENOMIC DNA]</scope>
    <source>
        <strain evidence="3">CRL 75-36-700-3 / race SCCL</strain>
    </source>
</reference>
<dbReference type="AlphaFoldDB" id="E3L6V6"/>